<evidence type="ECO:0000313" key="2">
    <source>
        <dbReference type="EMBL" id="GIE64310.1"/>
    </source>
</evidence>
<dbReference type="RefSeq" id="WP_239164060.1">
    <property type="nucleotide sequence ID" value="NZ_BAAATY010000005.1"/>
</dbReference>
<proteinExistence type="predicted"/>
<name>A0ABQ4B0Y0_9ACTN</name>
<dbReference type="EMBL" id="BOMS01000009">
    <property type="protein sequence ID" value="GIE64310.1"/>
    <property type="molecule type" value="Genomic_DNA"/>
</dbReference>
<sequence length="116" mass="12795">MTQPLSGLPDEQLAELARGRGPQRAPAVLELITRAGRDEIADLLGELSRLPLLREDRLFHLVSVAWAAIIGLLAAETPHAREVAYAAYADLPQRDQELLLIYLRAGRIEDAHPVLD</sequence>
<gene>
    <name evidence="2" type="ORF">Apa02nite_004180</name>
</gene>
<accession>A0ABQ4B0Y0</accession>
<reference evidence="2 3" key="1">
    <citation type="submission" date="2021-01" db="EMBL/GenBank/DDBJ databases">
        <title>Whole genome shotgun sequence of Actinoplanes palleronii NBRC 14916.</title>
        <authorList>
            <person name="Komaki H."/>
            <person name="Tamura T."/>
        </authorList>
    </citation>
    <scope>NUCLEOTIDE SEQUENCE [LARGE SCALE GENOMIC DNA]</scope>
    <source>
        <strain evidence="2 3">NBRC 14916</strain>
    </source>
</reference>
<comment type="caution">
    <text evidence="2">The sequence shown here is derived from an EMBL/GenBank/DDBJ whole genome shotgun (WGS) entry which is preliminary data.</text>
</comment>
<keyword evidence="3" id="KW-1185">Reference proteome</keyword>
<evidence type="ECO:0000256" key="1">
    <source>
        <dbReference type="SAM" id="MobiDB-lite"/>
    </source>
</evidence>
<feature type="region of interest" description="Disordered" evidence="1">
    <location>
        <begin position="1"/>
        <end position="21"/>
    </location>
</feature>
<evidence type="ECO:0000313" key="3">
    <source>
        <dbReference type="Proteomes" id="UP000624709"/>
    </source>
</evidence>
<organism evidence="2 3">
    <name type="scientific">Actinoplanes palleronii</name>
    <dbReference type="NCBI Taxonomy" id="113570"/>
    <lineage>
        <taxon>Bacteria</taxon>
        <taxon>Bacillati</taxon>
        <taxon>Actinomycetota</taxon>
        <taxon>Actinomycetes</taxon>
        <taxon>Micromonosporales</taxon>
        <taxon>Micromonosporaceae</taxon>
        <taxon>Actinoplanes</taxon>
    </lineage>
</organism>
<dbReference type="Proteomes" id="UP000624709">
    <property type="component" value="Unassembled WGS sequence"/>
</dbReference>
<protein>
    <submittedName>
        <fullName evidence="2">Uncharacterized protein</fullName>
    </submittedName>
</protein>